<protein>
    <recommendedName>
        <fullName evidence="9">Peptidase S8/S53 domain-containing protein</fullName>
    </recommendedName>
</protein>
<dbReference type="InterPro" id="IPR015500">
    <property type="entry name" value="Peptidase_S8_subtilisin-rel"/>
</dbReference>
<dbReference type="Proteomes" id="UP000185696">
    <property type="component" value="Unassembled WGS sequence"/>
</dbReference>
<dbReference type="PROSITE" id="PS00136">
    <property type="entry name" value="SUBTILASE_ASP"/>
    <property type="match status" value="1"/>
</dbReference>
<organism evidence="10 11">
    <name type="scientific">Actinophytocola xinjiangensis</name>
    <dbReference type="NCBI Taxonomy" id="485602"/>
    <lineage>
        <taxon>Bacteria</taxon>
        <taxon>Bacillati</taxon>
        <taxon>Actinomycetota</taxon>
        <taxon>Actinomycetes</taxon>
        <taxon>Pseudonocardiales</taxon>
        <taxon>Pseudonocardiaceae</taxon>
    </lineage>
</organism>
<dbReference type="GO" id="GO:0004252">
    <property type="term" value="F:serine-type endopeptidase activity"/>
    <property type="evidence" value="ECO:0007669"/>
    <property type="project" value="UniProtKB-UniRule"/>
</dbReference>
<accession>A0A7Z1B0F7</accession>
<evidence type="ECO:0000256" key="4">
    <source>
        <dbReference type="ARBA" id="ARBA00022825"/>
    </source>
</evidence>
<gene>
    <name evidence="10" type="ORF">BLA60_04155</name>
</gene>
<dbReference type="InterPro" id="IPR023828">
    <property type="entry name" value="Peptidase_S8_Ser-AS"/>
</dbReference>
<keyword evidence="11" id="KW-1185">Reference proteome</keyword>
<dbReference type="Gene3D" id="3.40.50.200">
    <property type="entry name" value="Peptidase S8/S53 domain"/>
    <property type="match status" value="1"/>
</dbReference>
<sequence>MVGVTAPASANPSQADGPETVDTVTLISGDQVAVREGTVRSVRAGAGRESITFSRFVADGRSHVIPSDAARLVASGRLDRRLFDITTLLEFGYDDARRDTVPLIVTRPAGRAAPRVVDATVSRELPSINGTAMAVTKTGAGDAWNALTSAGTMAAGVSAVWLDGQQQATLDRSAAQISAPAAWEAGYTGAGVTVAVLDTGVDQTHPDLADREVAEQNFTDSPDNVDRRGHGTHVASTVAGTGTRSGGRYRGIAPGASILDGKVLNDRGYGADSWIIAGMEWAAAQGADVVNMSLGGPDTTALDPTEQALAALTEEYGTLFVVAAGNAGPDNHTVGSPGSAPEALTVGAVERTDEVAEFSSRGPTERDGVIKPDVTAPGVDIVAALHSEGTTGPPVAEGYTAKSGTSMASPHVAGAAALLAEQRPDLTAAQLKAVLSASAEPHPAYGAFEQGAGRIDLARALEQTIVSEPAAVRVGTVAWPHDDDTPVSRTLTYRNLGEDQVTLDLTVAATGPDGVAAEVFSLSQNRITVPGHGEATVTITGDTDLGTLDGHYSGTVTATAGDSVTRTPVVVTREVESYDLTLNYTDEHGAPTSDYFTTLTGMDNGRWMYPYDEDGSATVRLPKGHYVADHVVYTEQGGHTNWIQQPGLVLDRDLTVDVDPATTRPISLTPPAEATLEFADIGVQLETATGILINSLSFADLSTVSTARIGDEPPGLGTNGWVNTSWLGADEASYRLVWFLDEFPTGFTRAVSRRELARVRSTIGRGALPDGSARVEWLPQPLTGYAYLLVPPTDVPRLPDTRTEYLTTDGVRWDPTLSLLSANGDPVATLRAVGGRDYRPGRTYHERFNDPVFGPVLPPTEFPWTWRNSDGIYVEIPMFADAAGNAGVSSTGQANTRLYVDDELVGETPRSASGYFTDLPAEPRTYRLTTQASRPAPFTMTTAVSAEWTFRSSQVDAPEFRPIELNVVRFLPELDANGTAPAGRPFLLPLELRDETGAAVRPRRLTVEVSYDEGSVWRRAPVSPGLVARLGHPAGASSVSLRVSATDQDGNTVTQTVTRAYLLR</sequence>
<feature type="domain" description="Peptidase S8/S53" evidence="9">
    <location>
        <begin position="189"/>
        <end position="451"/>
    </location>
</feature>
<keyword evidence="2 6" id="KW-0645">Protease</keyword>
<comment type="caution">
    <text evidence="10">The sequence shown here is derived from an EMBL/GenBank/DDBJ whole genome shotgun (WGS) entry which is preliminary data.</text>
</comment>
<dbReference type="CDD" id="cd07487">
    <property type="entry name" value="Peptidases_S8_1"/>
    <property type="match status" value="1"/>
</dbReference>
<evidence type="ECO:0000256" key="1">
    <source>
        <dbReference type="ARBA" id="ARBA00011073"/>
    </source>
</evidence>
<dbReference type="PROSITE" id="PS51892">
    <property type="entry name" value="SUBTILASE"/>
    <property type="match status" value="1"/>
</dbReference>
<feature type="active site" description="Charge relay system" evidence="5 6">
    <location>
        <position position="230"/>
    </location>
</feature>
<evidence type="ECO:0000256" key="3">
    <source>
        <dbReference type="ARBA" id="ARBA00022801"/>
    </source>
</evidence>
<dbReference type="Pfam" id="PF00082">
    <property type="entry name" value="Peptidase_S8"/>
    <property type="match status" value="1"/>
</dbReference>
<evidence type="ECO:0000256" key="8">
    <source>
        <dbReference type="SAM" id="MobiDB-lite"/>
    </source>
</evidence>
<evidence type="ECO:0000256" key="5">
    <source>
        <dbReference type="PIRSR" id="PIRSR615500-1"/>
    </source>
</evidence>
<dbReference type="AlphaFoldDB" id="A0A7Z1B0F7"/>
<feature type="active site" description="Charge relay system" evidence="5 6">
    <location>
        <position position="198"/>
    </location>
</feature>
<dbReference type="EMBL" id="MSIF01000001">
    <property type="protein sequence ID" value="OLF14574.1"/>
    <property type="molecule type" value="Genomic_DNA"/>
</dbReference>
<dbReference type="InterPro" id="IPR023827">
    <property type="entry name" value="Peptidase_S8_Asp-AS"/>
</dbReference>
<feature type="region of interest" description="Disordered" evidence="8">
    <location>
        <begin position="1"/>
        <end position="20"/>
    </location>
</feature>
<evidence type="ECO:0000256" key="7">
    <source>
        <dbReference type="RuleBase" id="RU003355"/>
    </source>
</evidence>
<evidence type="ECO:0000256" key="2">
    <source>
        <dbReference type="ARBA" id="ARBA00022670"/>
    </source>
</evidence>
<dbReference type="SUPFAM" id="SSF52743">
    <property type="entry name" value="Subtilisin-like"/>
    <property type="match status" value="1"/>
</dbReference>
<dbReference type="PRINTS" id="PR00723">
    <property type="entry name" value="SUBTILISIN"/>
</dbReference>
<evidence type="ECO:0000313" key="10">
    <source>
        <dbReference type="EMBL" id="OLF14574.1"/>
    </source>
</evidence>
<dbReference type="PANTHER" id="PTHR43806">
    <property type="entry name" value="PEPTIDASE S8"/>
    <property type="match status" value="1"/>
</dbReference>
<dbReference type="PROSITE" id="PS00137">
    <property type="entry name" value="SUBTILASE_HIS"/>
    <property type="match status" value="1"/>
</dbReference>
<dbReference type="PROSITE" id="PS00138">
    <property type="entry name" value="SUBTILASE_SER"/>
    <property type="match status" value="1"/>
</dbReference>
<evidence type="ECO:0000259" key="9">
    <source>
        <dbReference type="Pfam" id="PF00082"/>
    </source>
</evidence>
<dbReference type="PANTHER" id="PTHR43806:SF11">
    <property type="entry name" value="CEREVISIN-RELATED"/>
    <property type="match status" value="1"/>
</dbReference>
<evidence type="ECO:0000256" key="6">
    <source>
        <dbReference type="PROSITE-ProRule" id="PRU01240"/>
    </source>
</evidence>
<dbReference type="InterPro" id="IPR022398">
    <property type="entry name" value="Peptidase_S8_His-AS"/>
</dbReference>
<feature type="active site" description="Charge relay system" evidence="5 6">
    <location>
        <position position="406"/>
    </location>
</feature>
<name>A0A7Z1B0F7_9PSEU</name>
<dbReference type="InterPro" id="IPR000209">
    <property type="entry name" value="Peptidase_S8/S53_dom"/>
</dbReference>
<dbReference type="GO" id="GO:0006508">
    <property type="term" value="P:proteolysis"/>
    <property type="evidence" value="ECO:0007669"/>
    <property type="project" value="UniProtKB-KW"/>
</dbReference>
<comment type="similarity">
    <text evidence="1 6 7">Belongs to the peptidase S8 family.</text>
</comment>
<keyword evidence="3 6" id="KW-0378">Hydrolase</keyword>
<proteinExistence type="inferred from homology"/>
<keyword evidence="4 6" id="KW-0720">Serine protease</keyword>
<dbReference type="InterPro" id="IPR036852">
    <property type="entry name" value="Peptidase_S8/S53_dom_sf"/>
</dbReference>
<reference evidence="10 11" key="1">
    <citation type="submission" date="2016-12" db="EMBL/GenBank/DDBJ databases">
        <title>The draft genome sequence of Actinophytocola xinjiangensis.</title>
        <authorList>
            <person name="Wang W."/>
            <person name="Yuan L."/>
        </authorList>
    </citation>
    <scope>NUCLEOTIDE SEQUENCE [LARGE SCALE GENOMIC DNA]</scope>
    <source>
        <strain evidence="10 11">CGMCC 4.4663</strain>
    </source>
</reference>
<feature type="region of interest" description="Disordered" evidence="8">
    <location>
        <begin position="219"/>
        <end position="246"/>
    </location>
</feature>
<dbReference type="InterPro" id="IPR050131">
    <property type="entry name" value="Peptidase_S8_subtilisin-like"/>
</dbReference>
<evidence type="ECO:0000313" key="11">
    <source>
        <dbReference type="Proteomes" id="UP000185696"/>
    </source>
</evidence>